<comment type="caution">
    <text evidence="5">The sequence shown here is derived from an EMBL/GenBank/DDBJ whole genome shotgun (WGS) entry which is preliminary data.</text>
</comment>
<dbReference type="GO" id="GO:0003677">
    <property type="term" value="F:DNA binding"/>
    <property type="evidence" value="ECO:0007669"/>
    <property type="project" value="UniProtKB-KW"/>
</dbReference>
<sequence length="106" mass="12172">MTQKRQLFDELMDGVEAMQAQREGKITLPSYQKNTASLPQLTPIQIREVRENLHLPLSVFASKLHVAPHTMENWENGKSYPNHQALALIRLVHKYPDTLERLAALD</sequence>
<evidence type="ECO:0000313" key="5">
    <source>
        <dbReference type="EMBL" id="KHD08417.1"/>
    </source>
</evidence>
<evidence type="ECO:0000259" key="4">
    <source>
        <dbReference type="PROSITE" id="PS50943"/>
    </source>
</evidence>
<keyword evidence="2" id="KW-0238">DNA-binding</keyword>
<feature type="domain" description="HTH cro/C1-type" evidence="4">
    <location>
        <begin position="46"/>
        <end position="99"/>
    </location>
</feature>
<accession>A0A0A6PDR6</accession>
<organism evidence="5 6">
    <name type="scientific">Candidatus Thiomargarita nelsonii</name>
    <dbReference type="NCBI Taxonomy" id="1003181"/>
    <lineage>
        <taxon>Bacteria</taxon>
        <taxon>Pseudomonadati</taxon>
        <taxon>Pseudomonadota</taxon>
        <taxon>Gammaproteobacteria</taxon>
        <taxon>Thiotrichales</taxon>
        <taxon>Thiotrichaceae</taxon>
        <taxon>Thiomargarita</taxon>
    </lineage>
</organism>
<gene>
    <name evidence="5" type="ORF">PN36_10080</name>
</gene>
<dbReference type="Gene3D" id="1.10.260.40">
    <property type="entry name" value="lambda repressor-like DNA-binding domains"/>
    <property type="match status" value="1"/>
</dbReference>
<dbReference type="EMBL" id="JSZA02000030">
    <property type="protein sequence ID" value="KHD08417.1"/>
    <property type="molecule type" value="Genomic_DNA"/>
</dbReference>
<dbReference type="InterPro" id="IPR010982">
    <property type="entry name" value="Lambda_DNA-bd_dom_sf"/>
</dbReference>
<keyword evidence="6" id="KW-1185">Reference proteome</keyword>
<reference evidence="5 6" key="1">
    <citation type="journal article" date="2016" name="Front. Microbiol.">
        <title>Single-Cell (Meta-)Genomics of a Dimorphic Candidatus Thiomargarita nelsonii Reveals Genomic Plasticity.</title>
        <authorList>
            <person name="Flood B.E."/>
            <person name="Fliss P."/>
            <person name="Jones D.S."/>
            <person name="Dick G.J."/>
            <person name="Jain S."/>
            <person name="Kaster A.K."/>
            <person name="Winkel M."/>
            <person name="Mussmann M."/>
            <person name="Bailey J."/>
        </authorList>
    </citation>
    <scope>NUCLEOTIDE SEQUENCE [LARGE SCALE GENOMIC DNA]</scope>
    <source>
        <strain evidence="5">Hydrate Ridge</strain>
    </source>
</reference>
<dbReference type="CDD" id="cd00093">
    <property type="entry name" value="HTH_XRE"/>
    <property type="match status" value="1"/>
</dbReference>
<dbReference type="InterPro" id="IPR001387">
    <property type="entry name" value="Cro/C1-type_HTH"/>
</dbReference>
<keyword evidence="3" id="KW-0804">Transcription</keyword>
<dbReference type="PROSITE" id="PS50943">
    <property type="entry name" value="HTH_CROC1"/>
    <property type="match status" value="1"/>
</dbReference>
<dbReference type="PANTHER" id="PTHR36511">
    <property type="entry name" value="MERR FAMILY BACTERIAL REGULATORY PROTEIN"/>
    <property type="match status" value="1"/>
</dbReference>
<evidence type="ECO:0000256" key="3">
    <source>
        <dbReference type="ARBA" id="ARBA00023163"/>
    </source>
</evidence>
<evidence type="ECO:0000256" key="2">
    <source>
        <dbReference type="ARBA" id="ARBA00023125"/>
    </source>
</evidence>
<dbReference type="PANTHER" id="PTHR36511:SF3">
    <property type="entry name" value="ANTITOXIN HIGA-2"/>
    <property type="match status" value="1"/>
</dbReference>
<proteinExistence type="predicted"/>
<dbReference type="InterPro" id="IPR052359">
    <property type="entry name" value="HTH-type_reg/antitoxin"/>
</dbReference>
<evidence type="ECO:0000313" key="6">
    <source>
        <dbReference type="Proteomes" id="UP000030428"/>
    </source>
</evidence>
<keyword evidence="1" id="KW-0805">Transcription regulation</keyword>
<name>A0A0A6PDR6_9GAMM</name>
<evidence type="ECO:0000256" key="1">
    <source>
        <dbReference type="ARBA" id="ARBA00023015"/>
    </source>
</evidence>
<dbReference type="AlphaFoldDB" id="A0A0A6PDR6"/>
<protein>
    <submittedName>
        <fullName evidence="5">XRE family transcriptional regulator</fullName>
    </submittedName>
</protein>
<dbReference type="SUPFAM" id="SSF47413">
    <property type="entry name" value="lambda repressor-like DNA-binding domains"/>
    <property type="match status" value="1"/>
</dbReference>
<dbReference type="Proteomes" id="UP000030428">
    <property type="component" value="Unassembled WGS sequence"/>
</dbReference>